<dbReference type="AlphaFoldDB" id="A0A0A9G4Y0"/>
<feature type="domain" description="Alpha/beta hydrolase fold-3" evidence="1">
    <location>
        <begin position="2"/>
        <end position="83"/>
    </location>
</feature>
<dbReference type="Pfam" id="PF07859">
    <property type="entry name" value="Abhydrolase_3"/>
    <property type="match status" value="1"/>
</dbReference>
<dbReference type="InterPro" id="IPR029058">
    <property type="entry name" value="AB_hydrolase_fold"/>
</dbReference>
<dbReference type="EMBL" id="GBRH01177786">
    <property type="protein sequence ID" value="JAE20110.1"/>
    <property type="molecule type" value="Transcribed_RNA"/>
</dbReference>
<name>A0A0A9G4Y0_ARUDO</name>
<evidence type="ECO:0000259" key="1">
    <source>
        <dbReference type="Pfam" id="PF07859"/>
    </source>
</evidence>
<dbReference type="Gene3D" id="3.40.50.1820">
    <property type="entry name" value="alpha/beta hydrolase"/>
    <property type="match status" value="1"/>
</dbReference>
<dbReference type="InterPro" id="IPR013094">
    <property type="entry name" value="AB_hydrolase_3"/>
</dbReference>
<proteinExistence type="predicted"/>
<sequence length="107" mass="11593">MLPLEANDKLWSLALPVGADRDHEFCNPVKALAADAVSGLPRCLVSGTAGDPLIDRQREFIGWLKERGVEVAAKTDSAGYHAVELFVPEKADELNAAVREFIFADDA</sequence>
<reference evidence="2" key="1">
    <citation type="submission" date="2014-09" db="EMBL/GenBank/DDBJ databases">
        <authorList>
            <person name="Magalhaes I.L.F."/>
            <person name="Oliveira U."/>
            <person name="Santos F.R."/>
            <person name="Vidigal T.H.D.A."/>
            <person name="Brescovit A.D."/>
            <person name="Santos A.J."/>
        </authorList>
    </citation>
    <scope>NUCLEOTIDE SEQUENCE</scope>
    <source>
        <tissue evidence="2">Shoot tissue taken approximately 20 cm above the soil surface</tissue>
    </source>
</reference>
<organism evidence="2">
    <name type="scientific">Arundo donax</name>
    <name type="common">Giant reed</name>
    <name type="synonym">Donax arundinaceus</name>
    <dbReference type="NCBI Taxonomy" id="35708"/>
    <lineage>
        <taxon>Eukaryota</taxon>
        <taxon>Viridiplantae</taxon>
        <taxon>Streptophyta</taxon>
        <taxon>Embryophyta</taxon>
        <taxon>Tracheophyta</taxon>
        <taxon>Spermatophyta</taxon>
        <taxon>Magnoliopsida</taxon>
        <taxon>Liliopsida</taxon>
        <taxon>Poales</taxon>
        <taxon>Poaceae</taxon>
        <taxon>PACMAD clade</taxon>
        <taxon>Arundinoideae</taxon>
        <taxon>Arundineae</taxon>
        <taxon>Arundo</taxon>
    </lineage>
</organism>
<reference evidence="2" key="2">
    <citation type="journal article" date="2015" name="Data Brief">
        <title>Shoot transcriptome of the giant reed, Arundo donax.</title>
        <authorList>
            <person name="Barrero R.A."/>
            <person name="Guerrero F.D."/>
            <person name="Moolhuijzen P."/>
            <person name="Goolsby J.A."/>
            <person name="Tidwell J."/>
            <person name="Bellgard S.E."/>
            <person name="Bellgard M.I."/>
        </authorList>
    </citation>
    <scope>NUCLEOTIDE SEQUENCE</scope>
    <source>
        <tissue evidence="2">Shoot tissue taken approximately 20 cm above the soil surface</tissue>
    </source>
</reference>
<dbReference type="GO" id="GO:0016787">
    <property type="term" value="F:hydrolase activity"/>
    <property type="evidence" value="ECO:0007669"/>
    <property type="project" value="InterPro"/>
</dbReference>
<protein>
    <recommendedName>
        <fullName evidence="1">Alpha/beta hydrolase fold-3 domain-containing protein</fullName>
    </recommendedName>
</protein>
<accession>A0A0A9G4Y0</accession>
<evidence type="ECO:0000313" key="2">
    <source>
        <dbReference type="EMBL" id="JAE20110.1"/>
    </source>
</evidence>
<dbReference type="SUPFAM" id="SSF53474">
    <property type="entry name" value="alpha/beta-Hydrolases"/>
    <property type="match status" value="1"/>
</dbReference>